<evidence type="ECO:0000256" key="1">
    <source>
        <dbReference type="ARBA" id="ARBA00022729"/>
    </source>
</evidence>
<accession>A0A6J2K8V5</accession>
<feature type="chain" id="PRO_5027023412" evidence="2">
    <location>
        <begin position="17"/>
        <end position="189"/>
    </location>
</feature>
<dbReference type="RefSeq" id="XP_028038033.1">
    <property type="nucleotide sequence ID" value="XM_028182232.1"/>
</dbReference>
<proteinExistence type="predicted"/>
<keyword evidence="1 2" id="KW-0732">Signal</keyword>
<name>A0A6J2K8V5_BOMMA</name>
<dbReference type="AlphaFoldDB" id="A0A6J2K8V5"/>
<dbReference type="KEGG" id="bman:114248819"/>
<organism evidence="3 4">
    <name type="scientific">Bombyx mandarina</name>
    <name type="common">Wild silk moth</name>
    <name type="synonym">Wild silkworm</name>
    <dbReference type="NCBI Taxonomy" id="7092"/>
    <lineage>
        <taxon>Eukaryota</taxon>
        <taxon>Metazoa</taxon>
        <taxon>Ecdysozoa</taxon>
        <taxon>Arthropoda</taxon>
        <taxon>Hexapoda</taxon>
        <taxon>Insecta</taxon>
        <taxon>Pterygota</taxon>
        <taxon>Neoptera</taxon>
        <taxon>Endopterygota</taxon>
        <taxon>Lepidoptera</taxon>
        <taxon>Glossata</taxon>
        <taxon>Ditrysia</taxon>
        <taxon>Bombycoidea</taxon>
        <taxon>Bombycidae</taxon>
        <taxon>Bombycinae</taxon>
        <taxon>Bombyx</taxon>
    </lineage>
</organism>
<gene>
    <name evidence="4" type="primary">LOC114248819</name>
</gene>
<keyword evidence="3" id="KW-1185">Reference proteome</keyword>
<dbReference type="OrthoDB" id="7358562at2759"/>
<dbReference type="InterPro" id="IPR036846">
    <property type="entry name" value="GM2-AP_sf"/>
</dbReference>
<evidence type="ECO:0000313" key="3">
    <source>
        <dbReference type="Proteomes" id="UP000504629"/>
    </source>
</evidence>
<dbReference type="Gene3D" id="2.70.220.10">
    <property type="entry name" value="Ganglioside GM2 activator"/>
    <property type="match status" value="1"/>
</dbReference>
<evidence type="ECO:0000313" key="4">
    <source>
        <dbReference type="RefSeq" id="XP_028038033.1"/>
    </source>
</evidence>
<feature type="signal peptide" evidence="2">
    <location>
        <begin position="1"/>
        <end position="16"/>
    </location>
</feature>
<protein>
    <submittedName>
        <fullName evidence="4">Uncharacterized protein LOC114248819</fullName>
    </submittedName>
</protein>
<sequence length="189" mass="21304">MTKIFLVFLWLDYVLTEKCVVYKAMFLDKINDCDGFENKILNAEGLNFATEEGDEDGEGSMTMQGQIKLSSAIEKGDAIQIEVWKETEIGQKEFVSSARWDICKNLQNAEAPWYPLLECLRISKCPVPADDYNIQDLSISLAGVKDVLRHEFCGSYTTELKIVNSMNSIISDKSCHVIGLAIVEKEEEC</sequence>
<dbReference type="Proteomes" id="UP000504629">
    <property type="component" value="Unplaced"/>
</dbReference>
<evidence type="ECO:0000256" key="2">
    <source>
        <dbReference type="SAM" id="SignalP"/>
    </source>
</evidence>
<reference evidence="4" key="1">
    <citation type="submission" date="2025-08" db="UniProtKB">
        <authorList>
            <consortium name="RefSeq"/>
        </authorList>
    </citation>
    <scope>IDENTIFICATION</scope>
    <source>
        <tissue evidence="4">Silk gland</tissue>
    </source>
</reference>
<dbReference type="GeneID" id="114248819"/>